<evidence type="ECO:0000256" key="3">
    <source>
        <dbReference type="ARBA" id="ARBA00022989"/>
    </source>
</evidence>
<accession>A0A3M2HSX8</accession>
<dbReference type="GO" id="GO:0005886">
    <property type="term" value="C:plasma membrane"/>
    <property type="evidence" value="ECO:0007669"/>
    <property type="project" value="TreeGrafter"/>
</dbReference>
<dbReference type="Proteomes" id="UP000275012">
    <property type="component" value="Unassembled WGS sequence"/>
</dbReference>
<name>A0A3M2HSX8_9GAMM</name>
<proteinExistence type="predicted"/>
<evidence type="ECO:0000256" key="2">
    <source>
        <dbReference type="ARBA" id="ARBA00022692"/>
    </source>
</evidence>
<feature type="transmembrane region" description="Helical" evidence="5">
    <location>
        <begin position="21"/>
        <end position="46"/>
    </location>
</feature>
<organism evidence="6 7">
    <name type="scientific">Solilutibacter pythonis</name>
    <dbReference type="NCBI Taxonomy" id="2483112"/>
    <lineage>
        <taxon>Bacteria</taxon>
        <taxon>Pseudomonadati</taxon>
        <taxon>Pseudomonadota</taxon>
        <taxon>Gammaproteobacteria</taxon>
        <taxon>Lysobacterales</taxon>
        <taxon>Lysobacteraceae</taxon>
        <taxon>Solilutibacter</taxon>
    </lineage>
</organism>
<comment type="subcellular location">
    <subcellularLocation>
        <location evidence="1">Membrane</location>
    </subcellularLocation>
</comment>
<gene>
    <name evidence="6" type="ORF">EBB59_07870</name>
</gene>
<dbReference type="OrthoDB" id="6024442at2"/>
<dbReference type="InterPro" id="IPR051517">
    <property type="entry name" value="IFITM_antiviral_protein"/>
</dbReference>
<evidence type="ECO:0000256" key="5">
    <source>
        <dbReference type="SAM" id="Phobius"/>
    </source>
</evidence>
<keyword evidence="3 5" id="KW-1133">Transmembrane helix</keyword>
<feature type="transmembrane region" description="Helical" evidence="5">
    <location>
        <begin position="73"/>
        <end position="96"/>
    </location>
</feature>
<evidence type="ECO:0000256" key="1">
    <source>
        <dbReference type="ARBA" id="ARBA00004370"/>
    </source>
</evidence>
<comment type="caution">
    <text evidence="6">The sequence shown here is derived from an EMBL/GenBank/DDBJ whole genome shotgun (WGS) entry which is preliminary data.</text>
</comment>
<dbReference type="PANTHER" id="PTHR13999">
    <property type="entry name" value="INTERFERON INDUCIBLE TRANSMEMBRANE PROTEIN"/>
    <property type="match status" value="1"/>
</dbReference>
<evidence type="ECO:0000256" key="4">
    <source>
        <dbReference type="ARBA" id="ARBA00023136"/>
    </source>
</evidence>
<protein>
    <submittedName>
        <fullName evidence="6">CD225/dispanin family protein</fullName>
    </submittedName>
</protein>
<reference evidence="6 7" key="1">
    <citation type="submission" date="2018-10" db="EMBL/GenBank/DDBJ databases">
        <title>Proposal of Lysobacter pythonis sp. nov. isolated from royal pythons (Python regius).</title>
        <authorList>
            <person name="Hans-Juergen B."/>
            <person name="Huptas C."/>
            <person name="Sandra B."/>
            <person name="Igor L."/>
            <person name="Joachim S."/>
            <person name="Siegfried S."/>
            <person name="Mareike W."/>
            <person name="Peter K."/>
        </authorList>
    </citation>
    <scope>NUCLEOTIDE SEQUENCE [LARGE SCALE GENOMIC DNA]</scope>
    <source>
        <strain evidence="6 7">4284/11</strain>
    </source>
</reference>
<keyword evidence="7" id="KW-1185">Reference proteome</keyword>
<dbReference type="RefSeq" id="WP_122101599.1">
    <property type="nucleotide sequence ID" value="NZ_RFLY01000009.1"/>
</dbReference>
<sequence length="117" mass="12977">MNTSFPSQRVPSHLVWSIVNTVLSGLLCCFTCISIFGVPTGIAAIVQSSKVDGRLQYGDVAGAMQSSKNAKTWNWVTTGILIVSLLLWVILLATGLQHRMNQQFQQVLEEIQKQQMR</sequence>
<dbReference type="AlphaFoldDB" id="A0A3M2HSX8"/>
<keyword evidence="2 5" id="KW-0812">Transmembrane</keyword>
<evidence type="ECO:0000313" key="7">
    <source>
        <dbReference type="Proteomes" id="UP000275012"/>
    </source>
</evidence>
<dbReference type="Pfam" id="PF04505">
    <property type="entry name" value="CD225"/>
    <property type="match status" value="1"/>
</dbReference>
<dbReference type="EMBL" id="RFLY01000009">
    <property type="protein sequence ID" value="RMH92866.1"/>
    <property type="molecule type" value="Genomic_DNA"/>
</dbReference>
<keyword evidence="4 5" id="KW-0472">Membrane</keyword>
<evidence type="ECO:0000313" key="6">
    <source>
        <dbReference type="EMBL" id="RMH92866.1"/>
    </source>
</evidence>
<dbReference type="InterPro" id="IPR007593">
    <property type="entry name" value="CD225/Dispanin_fam"/>
</dbReference>